<evidence type="ECO:0000256" key="2">
    <source>
        <dbReference type="SAM" id="Phobius"/>
    </source>
</evidence>
<sequence>MNVTSFTDINTVRIVITLVIVMCSSIRNDELFIIALLLTPANSIFVITRGLIWDETHNFEPRSEEEDDTRAGTPHPNFHTTPTEGRLATTYDLTCSRTAYTADLQWNRVLNLEPSGPEAETRTPRPLRCFAIHSTFFEKKKDAKS</sequence>
<dbReference type="AlphaFoldDB" id="A0A4Y2LM01"/>
<organism evidence="3 4">
    <name type="scientific">Araneus ventricosus</name>
    <name type="common">Orbweaver spider</name>
    <name type="synonym">Epeira ventricosa</name>
    <dbReference type="NCBI Taxonomy" id="182803"/>
    <lineage>
        <taxon>Eukaryota</taxon>
        <taxon>Metazoa</taxon>
        <taxon>Ecdysozoa</taxon>
        <taxon>Arthropoda</taxon>
        <taxon>Chelicerata</taxon>
        <taxon>Arachnida</taxon>
        <taxon>Araneae</taxon>
        <taxon>Araneomorphae</taxon>
        <taxon>Entelegynae</taxon>
        <taxon>Araneoidea</taxon>
        <taxon>Araneidae</taxon>
        <taxon>Araneus</taxon>
    </lineage>
</organism>
<protein>
    <submittedName>
        <fullName evidence="3">Uncharacterized protein</fullName>
    </submittedName>
</protein>
<proteinExistence type="predicted"/>
<keyword evidence="2" id="KW-1133">Transmembrane helix</keyword>
<accession>A0A4Y2LM01</accession>
<gene>
    <name evidence="3" type="ORF">AVEN_133020_1</name>
</gene>
<dbReference type="Proteomes" id="UP000499080">
    <property type="component" value="Unassembled WGS sequence"/>
</dbReference>
<keyword evidence="4" id="KW-1185">Reference proteome</keyword>
<feature type="transmembrane region" description="Helical" evidence="2">
    <location>
        <begin position="31"/>
        <end position="52"/>
    </location>
</feature>
<comment type="caution">
    <text evidence="3">The sequence shown here is derived from an EMBL/GenBank/DDBJ whole genome shotgun (WGS) entry which is preliminary data.</text>
</comment>
<dbReference type="EMBL" id="BGPR01006027">
    <property type="protein sequence ID" value="GBN15459.1"/>
    <property type="molecule type" value="Genomic_DNA"/>
</dbReference>
<reference evidence="3 4" key="1">
    <citation type="journal article" date="2019" name="Sci. Rep.">
        <title>Orb-weaving spider Araneus ventricosus genome elucidates the spidroin gene catalogue.</title>
        <authorList>
            <person name="Kono N."/>
            <person name="Nakamura H."/>
            <person name="Ohtoshi R."/>
            <person name="Moran D.A.P."/>
            <person name="Shinohara A."/>
            <person name="Yoshida Y."/>
            <person name="Fujiwara M."/>
            <person name="Mori M."/>
            <person name="Tomita M."/>
            <person name="Arakawa K."/>
        </authorList>
    </citation>
    <scope>NUCLEOTIDE SEQUENCE [LARGE SCALE GENOMIC DNA]</scope>
</reference>
<feature type="region of interest" description="Disordered" evidence="1">
    <location>
        <begin position="60"/>
        <end position="84"/>
    </location>
</feature>
<evidence type="ECO:0000256" key="1">
    <source>
        <dbReference type="SAM" id="MobiDB-lite"/>
    </source>
</evidence>
<evidence type="ECO:0000313" key="4">
    <source>
        <dbReference type="Proteomes" id="UP000499080"/>
    </source>
</evidence>
<keyword evidence="2" id="KW-0472">Membrane</keyword>
<name>A0A4Y2LM01_ARAVE</name>
<keyword evidence="2" id="KW-0812">Transmembrane</keyword>
<evidence type="ECO:0000313" key="3">
    <source>
        <dbReference type="EMBL" id="GBN15459.1"/>
    </source>
</evidence>